<proteinExistence type="predicted"/>
<dbReference type="EMBL" id="BKCJ010084960">
    <property type="protein sequence ID" value="GEX01231.1"/>
    <property type="molecule type" value="Genomic_DNA"/>
</dbReference>
<reference evidence="1" key="1">
    <citation type="journal article" date="2019" name="Sci. Rep.">
        <title>Draft genome of Tanacetum cinerariifolium, the natural source of mosquito coil.</title>
        <authorList>
            <person name="Yamashiro T."/>
            <person name="Shiraishi A."/>
            <person name="Satake H."/>
            <person name="Nakayama K."/>
        </authorList>
    </citation>
    <scope>NUCLEOTIDE SEQUENCE</scope>
</reference>
<organism evidence="1">
    <name type="scientific">Tanacetum cinerariifolium</name>
    <name type="common">Dalmatian daisy</name>
    <name type="synonym">Chrysanthemum cinerariifolium</name>
    <dbReference type="NCBI Taxonomy" id="118510"/>
    <lineage>
        <taxon>Eukaryota</taxon>
        <taxon>Viridiplantae</taxon>
        <taxon>Streptophyta</taxon>
        <taxon>Embryophyta</taxon>
        <taxon>Tracheophyta</taxon>
        <taxon>Spermatophyta</taxon>
        <taxon>Magnoliopsida</taxon>
        <taxon>eudicotyledons</taxon>
        <taxon>Gunneridae</taxon>
        <taxon>Pentapetalae</taxon>
        <taxon>asterids</taxon>
        <taxon>campanulids</taxon>
        <taxon>Asterales</taxon>
        <taxon>Asteraceae</taxon>
        <taxon>Asteroideae</taxon>
        <taxon>Anthemideae</taxon>
        <taxon>Anthemidinae</taxon>
        <taxon>Tanacetum</taxon>
    </lineage>
</organism>
<name>A0A699H1C9_TANCI</name>
<dbReference type="PANTHER" id="PTHR47150">
    <property type="entry name" value="OS12G0169200 PROTEIN"/>
    <property type="match status" value="1"/>
</dbReference>
<gene>
    <name evidence="1" type="ORF">Tci_273206</name>
</gene>
<evidence type="ECO:0000313" key="1">
    <source>
        <dbReference type="EMBL" id="GEX01231.1"/>
    </source>
</evidence>
<dbReference type="InterPro" id="IPR006912">
    <property type="entry name" value="Harbinger_derived_prot"/>
</dbReference>
<comment type="caution">
    <text evidence="1">The sequence shown here is derived from an EMBL/GenBank/DDBJ whole genome shotgun (WGS) entry which is preliminary data.</text>
</comment>
<sequence>MSDSTSVMTNLDDMEDIVMIMQQLQYEQEQEAESSHRRNYIYRECANNDITVLNNSSLFNDLLDDIAPVPPFEVNGVTFKQGYYLASDIYPQWSSFVKSFSVANSEKNALFKRIQEGAQKDIEKLLGSFKDVGILYANRRALGLSTIYVESCTFALYCIT</sequence>
<dbReference type="Pfam" id="PF04827">
    <property type="entry name" value="Plant_tran"/>
    <property type="match status" value="1"/>
</dbReference>
<dbReference type="PANTHER" id="PTHR47150:SF5">
    <property type="entry name" value="OS07G0546750 PROTEIN"/>
    <property type="match status" value="1"/>
</dbReference>
<dbReference type="AlphaFoldDB" id="A0A699H1C9"/>
<accession>A0A699H1C9</accession>
<protein>
    <submittedName>
        <fullName evidence="1">Uncharacterized protein</fullName>
    </submittedName>
</protein>